<evidence type="ECO:0000256" key="1">
    <source>
        <dbReference type="SAM" id="MobiDB-lite"/>
    </source>
</evidence>
<proteinExistence type="predicted"/>
<dbReference type="AlphaFoldDB" id="A0A0S7EJG6"/>
<sequence length="114" mass="12719">LMHLVSSETLQQGCPHDKVLTLRPGLQYPQQMIVTVLEAKQLDILCSLILATTERISQSYSKDPTSSVKQSHSHSHYTENSVNWNPCKQSSHISRNVYTSKLHIWGGCLQTGGS</sequence>
<gene>
    <name evidence="2" type="primary">PPUP9093</name>
</gene>
<evidence type="ECO:0000313" key="2">
    <source>
        <dbReference type="EMBL" id="JAO05300.1"/>
    </source>
</evidence>
<organism evidence="2">
    <name type="scientific">Poeciliopsis prolifica</name>
    <name type="common">blackstripe livebearer</name>
    <dbReference type="NCBI Taxonomy" id="188132"/>
    <lineage>
        <taxon>Eukaryota</taxon>
        <taxon>Metazoa</taxon>
        <taxon>Chordata</taxon>
        <taxon>Craniata</taxon>
        <taxon>Vertebrata</taxon>
        <taxon>Euteleostomi</taxon>
        <taxon>Actinopterygii</taxon>
        <taxon>Neopterygii</taxon>
        <taxon>Teleostei</taxon>
        <taxon>Neoteleostei</taxon>
        <taxon>Acanthomorphata</taxon>
        <taxon>Ovalentaria</taxon>
        <taxon>Atherinomorphae</taxon>
        <taxon>Cyprinodontiformes</taxon>
        <taxon>Poeciliidae</taxon>
        <taxon>Poeciliinae</taxon>
        <taxon>Poeciliopsis</taxon>
    </lineage>
</organism>
<name>A0A0S7EJG6_9TELE</name>
<accession>A0A0S7EJG6</accession>
<feature type="non-terminal residue" evidence="2">
    <location>
        <position position="1"/>
    </location>
</feature>
<feature type="compositionally biased region" description="Polar residues" evidence="1">
    <location>
        <begin position="60"/>
        <end position="70"/>
    </location>
</feature>
<dbReference type="EMBL" id="GBYX01476377">
    <property type="protein sequence ID" value="JAO05300.1"/>
    <property type="molecule type" value="Transcribed_RNA"/>
</dbReference>
<feature type="region of interest" description="Disordered" evidence="1">
    <location>
        <begin position="60"/>
        <end position="80"/>
    </location>
</feature>
<reference evidence="2" key="1">
    <citation type="submission" date="2014-12" db="EMBL/GenBank/DDBJ databases">
        <title>Parallel Evolution in Life History Adaptation Evident in the Tissue-Specific Poeciliopsis prolifica transcriptome.</title>
        <authorList>
            <person name="Jue N.K."/>
            <person name="Foley R.J."/>
            <person name="Obergfell C."/>
            <person name="Reznick D.N."/>
            <person name="O'Neill R.J."/>
            <person name="O'Neill M.J."/>
        </authorList>
    </citation>
    <scope>NUCLEOTIDE SEQUENCE</scope>
</reference>
<protein>
    <submittedName>
        <fullName evidence="2">PPUP9093</fullName>
    </submittedName>
</protein>